<reference evidence="1 2" key="1">
    <citation type="journal article" date="2018" name="Mol. Biol. Evol.">
        <title>Broad Genomic Sampling Reveals a Smut Pathogenic Ancestry of the Fungal Clade Ustilaginomycotina.</title>
        <authorList>
            <person name="Kijpornyongpan T."/>
            <person name="Mondo S.J."/>
            <person name="Barry K."/>
            <person name="Sandor L."/>
            <person name="Lee J."/>
            <person name="Lipzen A."/>
            <person name="Pangilinan J."/>
            <person name="LaButti K."/>
            <person name="Hainaut M."/>
            <person name="Henrissat B."/>
            <person name="Grigoriev I.V."/>
            <person name="Spatafora J.W."/>
            <person name="Aime M.C."/>
        </authorList>
    </citation>
    <scope>NUCLEOTIDE SEQUENCE [LARGE SCALE GENOMIC DNA]</scope>
    <source>
        <strain evidence="1 2">MCA 3645</strain>
    </source>
</reference>
<accession>A0A317XQG1</accession>
<proteinExistence type="predicted"/>
<gene>
    <name evidence="1" type="ORF">BCV70DRAFT_105276</name>
</gene>
<dbReference type="AlphaFoldDB" id="A0A317XQG1"/>
<protein>
    <submittedName>
        <fullName evidence="1">Uncharacterized protein</fullName>
    </submittedName>
</protein>
<sequence>MVSRWVEVDVRERYRDRESLSRLLGSLLRQGQVMRMNDAGWSKEEEHVLEKVAGSVGGWASTAAWHDEWRSTV</sequence>
<evidence type="ECO:0000313" key="1">
    <source>
        <dbReference type="EMBL" id="PWZ00130.1"/>
    </source>
</evidence>
<dbReference type="InParanoid" id="A0A317XQG1"/>
<dbReference type="Proteomes" id="UP000246740">
    <property type="component" value="Unassembled WGS sequence"/>
</dbReference>
<organism evidence="1 2">
    <name type="scientific">Testicularia cyperi</name>
    <dbReference type="NCBI Taxonomy" id="1882483"/>
    <lineage>
        <taxon>Eukaryota</taxon>
        <taxon>Fungi</taxon>
        <taxon>Dikarya</taxon>
        <taxon>Basidiomycota</taxon>
        <taxon>Ustilaginomycotina</taxon>
        <taxon>Ustilaginomycetes</taxon>
        <taxon>Ustilaginales</taxon>
        <taxon>Anthracoideaceae</taxon>
        <taxon>Testicularia</taxon>
    </lineage>
</organism>
<dbReference type="EMBL" id="KZ819193">
    <property type="protein sequence ID" value="PWZ00130.1"/>
    <property type="molecule type" value="Genomic_DNA"/>
</dbReference>
<name>A0A317XQG1_9BASI</name>
<keyword evidence="2" id="KW-1185">Reference proteome</keyword>
<evidence type="ECO:0000313" key="2">
    <source>
        <dbReference type="Proteomes" id="UP000246740"/>
    </source>
</evidence>